<dbReference type="AlphaFoldDB" id="A0AAN0K3P0"/>
<name>A0AAN0K3P0_AMPQE</name>
<proteinExistence type="predicted"/>
<keyword evidence="1" id="KW-0343">GTPase activation</keyword>
<reference evidence="5" key="1">
    <citation type="journal article" date="2010" name="Nature">
        <title>The Amphimedon queenslandica genome and the evolution of animal complexity.</title>
        <authorList>
            <person name="Srivastava M."/>
            <person name="Simakov O."/>
            <person name="Chapman J."/>
            <person name="Fahey B."/>
            <person name="Gauthier M.E."/>
            <person name="Mitros T."/>
            <person name="Richards G.S."/>
            <person name="Conaco C."/>
            <person name="Dacre M."/>
            <person name="Hellsten U."/>
            <person name="Larroux C."/>
            <person name="Putnam N.H."/>
            <person name="Stanke M."/>
            <person name="Adamska M."/>
            <person name="Darling A."/>
            <person name="Degnan S.M."/>
            <person name="Oakley T.H."/>
            <person name="Plachetzki D.C."/>
            <person name="Zhai Y."/>
            <person name="Adamski M."/>
            <person name="Calcino A."/>
            <person name="Cummins S.F."/>
            <person name="Goodstein D.M."/>
            <person name="Harris C."/>
            <person name="Jackson D.J."/>
            <person name="Leys S.P."/>
            <person name="Shu S."/>
            <person name="Woodcroft B.J."/>
            <person name="Vervoort M."/>
            <person name="Kosik K.S."/>
            <person name="Manning G."/>
            <person name="Degnan B.M."/>
            <person name="Rokhsar D.S."/>
        </authorList>
    </citation>
    <scope>NUCLEOTIDE SEQUENCE [LARGE SCALE GENOMIC DNA]</scope>
</reference>
<dbReference type="Pfam" id="PF13516">
    <property type="entry name" value="LRR_6"/>
    <property type="match status" value="2"/>
</dbReference>
<dbReference type="InterPro" id="IPR001611">
    <property type="entry name" value="Leu-rich_rpt"/>
</dbReference>
<dbReference type="Gene3D" id="3.80.10.10">
    <property type="entry name" value="Ribonuclease Inhibitor"/>
    <property type="match status" value="2"/>
</dbReference>
<dbReference type="RefSeq" id="XP_019863788.1">
    <property type="nucleotide sequence ID" value="XM_020008229.1"/>
</dbReference>
<evidence type="ECO:0000256" key="3">
    <source>
        <dbReference type="ARBA" id="ARBA00022737"/>
    </source>
</evidence>
<protein>
    <submittedName>
        <fullName evidence="4">Uncharacterized protein</fullName>
    </submittedName>
</protein>
<dbReference type="GO" id="GO:0006913">
    <property type="term" value="P:nucleocytoplasmic transport"/>
    <property type="evidence" value="ECO:0007669"/>
    <property type="project" value="TreeGrafter"/>
</dbReference>
<organism evidence="4 5">
    <name type="scientific">Amphimedon queenslandica</name>
    <name type="common">Sponge</name>
    <dbReference type="NCBI Taxonomy" id="400682"/>
    <lineage>
        <taxon>Eukaryota</taxon>
        <taxon>Metazoa</taxon>
        <taxon>Porifera</taxon>
        <taxon>Demospongiae</taxon>
        <taxon>Heteroscleromorpha</taxon>
        <taxon>Haplosclerida</taxon>
        <taxon>Niphatidae</taxon>
        <taxon>Amphimedon</taxon>
    </lineage>
</organism>
<dbReference type="SUPFAM" id="SSF52047">
    <property type="entry name" value="RNI-like"/>
    <property type="match status" value="1"/>
</dbReference>
<keyword evidence="3" id="KW-0677">Repeat</keyword>
<evidence type="ECO:0000313" key="5">
    <source>
        <dbReference type="Proteomes" id="UP000007879"/>
    </source>
</evidence>
<dbReference type="InterPro" id="IPR032675">
    <property type="entry name" value="LRR_dom_sf"/>
</dbReference>
<keyword evidence="5" id="KW-1185">Reference proteome</keyword>
<dbReference type="GO" id="GO:0048471">
    <property type="term" value="C:perinuclear region of cytoplasm"/>
    <property type="evidence" value="ECO:0007669"/>
    <property type="project" value="TreeGrafter"/>
</dbReference>
<evidence type="ECO:0000256" key="1">
    <source>
        <dbReference type="ARBA" id="ARBA00022468"/>
    </source>
</evidence>
<dbReference type="GO" id="GO:0005096">
    <property type="term" value="F:GTPase activator activity"/>
    <property type="evidence" value="ECO:0007669"/>
    <property type="project" value="UniProtKB-KW"/>
</dbReference>
<dbReference type="GeneID" id="109592921"/>
<dbReference type="PANTHER" id="PTHR24113:SF12">
    <property type="entry name" value="RAN GTPASE-ACTIVATING PROTEIN 1"/>
    <property type="match status" value="1"/>
</dbReference>
<evidence type="ECO:0000313" key="4">
    <source>
        <dbReference type="EnsemblMetazoa" id="XP_019863788.1"/>
    </source>
</evidence>
<dbReference type="EnsemblMetazoa" id="XM_020008229.1">
    <property type="protein sequence ID" value="XP_019863788.1"/>
    <property type="gene ID" value="LOC109592921"/>
</dbReference>
<accession>A0AAN0K3P0</accession>
<dbReference type="GO" id="GO:0005829">
    <property type="term" value="C:cytosol"/>
    <property type="evidence" value="ECO:0007669"/>
    <property type="project" value="TreeGrafter"/>
</dbReference>
<dbReference type="InterPro" id="IPR027038">
    <property type="entry name" value="RanGap"/>
</dbReference>
<dbReference type="GO" id="GO:0031267">
    <property type="term" value="F:small GTPase binding"/>
    <property type="evidence" value="ECO:0007669"/>
    <property type="project" value="TreeGrafter"/>
</dbReference>
<sequence length="207" mass="22960">MYASASDVSTDESFDSDTSIQEAGEVVWSHKGVHFINSSVDQCMEVVNKLENHHKILIFSKSSSENIQFLIPIVLKQGTIKKLVIQSTLLTRDDILSFSSQLSINKSLTFLNLTRDSMRDDGLITLVQSLQHNRTLESLDLSYNPSITSASVPSLAELLLTNSTLSYLDLSHTSIDTDGVMILMESCKTNNTLKKFRLVSNITDSVV</sequence>
<dbReference type="PANTHER" id="PTHR24113">
    <property type="entry name" value="RAN GTPASE-ACTIVATING PROTEIN 1"/>
    <property type="match status" value="1"/>
</dbReference>
<evidence type="ECO:0000256" key="2">
    <source>
        <dbReference type="ARBA" id="ARBA00022614"/>
    </source>
</evidence>
<keyword evidence="2" id="KW-0433">Leucine-rich repeat</keyword>
<dbReference type="Proteomes" id="UP000007879">
    <property type="component" value="Unassembled WGS sequence"/>
</dbReference>
<reference evidence="4" key="2">
    <citation type="submission" date="2024-06" db="UniProtKB">
        <authorList>
            <consortium name="EnsemblMetazoa"/>
        </authorList>
    </citation>
    <scope>IDENTIFICATION</scope>
</reference>
<dbReference type="KEGG" id="aqu:109592921"/>
<dbReference type="GO" id="GO:0005634">
    <property type="term" value="C:nucleus"/>
    <property type="evidence" value="ECO:0007669"/>
    <property type="project" value="TreeGrafter"/>
</dbReference>